<name>A0A8W8JK69_MAGGI</name>
<dbReference type="Proteomes" id="UP000005408">
    <property type="component" value="Unassembled WGS sequence"/>
</dbReference>
<keyword evidence="3" id="KW-1185">Reference proteome</keyword>
<accession>A0A8W8JK69</accession>
<dbReference type="EnsemblMetazoa" id="G19653.4">
    <property type="protein sequence ID" value="G19653.4:cds"/>
    <property type="gene ID" value="G19653"/>
</dbReference>
<proteinExistence type="predicted"/>
<keyword evidence="1" id="KW-0812">Transmembrane</keyword>
<dbReference type="AlphaFoldDB" id="A0A8W8JK69"/>
<reference evidence="2" key="1">
    <citation type="submission" date="2022-08" db="UniProtKB">
        <authorList>
            <consortium name="EnsemblMetazoa"/>
        </authorList>
    </citation>
    <scope>IDENTIFICATION</scope>
    <source>
        <strain evidence="2">05x7-T-G4-1.051#20</strain>
    </source>
</reference>
<protein>
    <submittedName>
        <fullName evidence="2">Uncharacterized protein</fullName>
    </submittedName>
</protein>
<keyword evidence="1" id="KW-1133">Transmembrane helix</keyword>
<keyword evidence="1" id="KW-0472">Membrane</keyword>
<evidence type="ECO:0000313" key="3">
    <source>
        <dbReference type="Proteomes" id="UP000005408"/>
    </source>
</evidence>
<sequence>MIQYEACVRGVNSVEMRPYISGMEPDVYFQTWTKPRILNGWRDELYVFWTFNTALLIFQLLGLILFDNTPI</sequence>
<evidence type="ECO:0000313" key="2">
    <source>
        <dbReference type="EnsemblMetazoa" id="G19653.4:cds"/>
    </source>
</evidence>
<feature type="transmembrane region" description="Helical" evidence="1">
    <location>
        <begin position="46"/>
        <end position="66"/>
    </location>
</feature>
<organism evidence="2 3">
    <name type="scientific">Magallana gigas</name>
    <name type="common">Pacific oyster</name>
    <name type="synonym">Crassostrea gigas</name>
    <dbReference type="NCBI Taxonomy" id="29159"/>
    <lineage>
        <taxon>Eukaryota</taxon>
        <taxon>Metazoa</taxon>
        <taxon>Spiralia</taxon>
        <taxon>Lophotrochozoa</taxon>
        <taxon>Mollusca</taxon>
        <taxon>Bivalvia</taxon>
        <taxon>Autobranchia</taxon>
        <taxon>Pteriomorphia</taxon>
        <taxon>Ostreida</taxon>
        <taxon>Ostreoidea</taxon>
        <taxon>Ostreidae</taxon>
        <taxon>Magallana</taxon>
    </lineage>
</organism>
<evidence type="ECO:0000256" key="1">
    <source>
        <dbReference type="SAM" id="Phobius"/>
    </source>
</evidence>